<gene>
    <name evidence="3" type="ORF">FVP33_02600</name>
</gene>
<sequence>MTMTSNEPSVVDSGDFSVRRTITIAAPPEKVWAAITEPEHIVGWFGQGATLEAVAVGADGVFSFDGWGDFPVRIEELDAPRMIAYRWGNQSGSALDRDHSTVFRFTLEPQGEGTRLTVVESGFNTLADPAASMESNRGGWDSELDELVAYLEGGS</sequence>
<evidence type="ECO:0000313" key="3">
    <source>
        <dbReference type="EMBL" id="TXN31840.1"/>
    </source>
</evidence>
<reference evidence="3 4" key="1">
    <citation type="submission" date="2019-08" db="EMBL/GenBank/DDBJ databases">
        <title>Bacterial whole genome sequence for Glaciihabitans sp. CHu50b-6-2.</title>
        <authorList>
            <person name="Jin L."/>
        </authorList>
    </citation>
    <scope>NUCLEOTIDE SEQUENCE [LARGE SCALE GENOMIC DNA]</scope>
    <source>
        <strain evidence="3 4">CHu50b-6-2</strain>
    </source>
</reference>
<dbReference type="Pfam" id="PF08327">
    <property type="entry name" value="AHSA1"/>
    <property type="match status" value="1"/>
</dbReference>
<proteinExistence type="inferred from homology"/>
<protein>
    <recommendedName>
        <fullName evidence="2">Activator of Hsp90 ATPase homologue 1/2-like C-terminal domain-containing protein</fullName>
    </recommendedName>
</protein>
<organism evidence="3 4">
    <name type="scientific">Lacisediminihabitans profunda</name>
    <dbReference type="NCBI Taxonomy" id="2594790"/>
    <lineage>
        <taxon>Bacteria</taxon>
        <taxon>Bacillati</taxon>
        <taxon>Actinomycetota</taxon>
        <taxon>Actinomycetes</taxon>
        <taxon>Micrococcales</taxon>
        <taxon>Microbacteriaceae</taxon>
        <taxon>Lacisediminihabitans</taxon>
    </lineage>
</organism>
<dbReference type="Proteomes" id="UP000321379">
    <property type="component" value="Unassembled WGS sequence"/>
</dbReference>
<feature type="domain" description="Activator of Hsp90 ATPase homologue 1/2-like C-terminal" evidence="2">
    <location>
        <begin position="25"/>
        <end position="152"/>
    </location>
</feature>
<evidence type="ECO:0000259" key="2">
    <source>
        <dbReference type="Pfam" id="PF08327"/>
    </source>
</evidence>
<dbReference type="Gene3D" id="3.30.530.20">
    <property type="match status" value="1"/>
</dbReference>
<name>A0A5C8UT58_9MICO</name>
<comment type="caution">
    <text evidence="3">The sequence shown here is derived from an EMBL/GenBank/DDBJ whole genome shotgun (WGS) entry which is preliminary data.</text>
</comment>
<dbReference type="CDD" id="cd08898">
    <property type="entry name" value="SRPBCC_CalC_Aha1-like_5"/>
    <property type="match status" value="1"/>
</dbReference>
<accession>A0A5C8UT58</accession>
<evidence type="ECO:0000256" key="1">
    <source>
        <dbReference type="ARBA" id="ARBA00006817"/>
    </source>
</evidence>
<dbReference type="AlphaFoldDB" id="A0A5C8UT58"/>
<dbReference type="InterPro" id="IPR013538">
    <property type="entry name" value="ASHA1/2-like_C"/>
</dbReference>
<keyword evidence="4" id="KW-1185">Reference proteome</keyword>
<dbReference type="RefSeq" id="WP_147782090.1">
    <property type="nucleotide sequence ID" value="NZ_VRMG01000004.1"/>
</dbReference>
<comment type="similarity">
    <text evidence="1">Belongs to the AHA1 family.</text>
</comment>
<dbReference type="SUPFAM" id="SSF55961">
    <property type="entry name" value="Bet v1-like"/>
    <property type="match status" value="1"/>
</dbReference>
<dbReference type="EMBL" id="VRMG01000004">
    <property type="protein sequence ID" value="TXN31840.1"/>
    <property type="molecule type" value="Genomic_DNA"/>
</dbReference>
<dbReference type="InterPro" id="IPR023393">
    <property type="entry name" value="START-like_dom_sf"/>
</dbReference>
<evidence type="ECO:0000313" key="4">
    <source>
        <dbReference type="Proteomes" id="UP000321379"/>
    </source>
</evidence>